<evidence type="ECO:0000313" key="8">
    <source>
        <dbReference type="Proteomes" id="UP000253744"/>
    </source>
</evidence>
<evidence type="ECO:0000256" key="2">
    <source>
        <dbReference type="ARBA" id="ARBA00022603"/>
    </source>
</evidence>
<dbReference type="EC" id="2.1.1.72" evidence="1"/>
<proteinExistence type="predicted"/>
<dbReference type="Gene3D" id="3.40.50.150">
    <property type="entry name" value="Vaccinia Virus protein VP39"/>
    <property type="match status" value="2"/>
</dbReference>
<reference evidence="7 8" key="1">
    <citation type="submission" date="2018-07" db="EMBL/GenBank/DDBJ databases">
        <title>Complete Genome and Methylome Analysis of Deinococcus wulumuqiensis NEB 479.</title>
        <authorList>
            <person name="Fomenkov A."/>
            <person name="Luyten Y."/>
            <person name="Vincze T."/>
            <person name="Anton B.P."/>
            <person name="Clark T."/>
            <person name="Roberts R.J."/>
            <person name="Morgan R.D."/>
        </authorList>
    </citation>
    <scope>NUCLEOTIDE SEQUENCE [LARGE SCALE GENOMIC DNA]</scope>
    <source>
        <strain evidence="7 8">NEB 479</strain>
    </source>
</reference>
<evidence type="ECO:0000256" key="4">
    <source>
        <dbReference type="ARBA" id="ARBA00022691"/>
    </source>
</evidence>
<dbReference type="GO" id="GO:0006304">
    <property type="term" value="P:DNA modification"/>
    <property type="evidence" value="ECO:0007669"/>
    <property type="project" value="InterPro"/>
</dbReference>
<evidence type="ECO:0000256" key="5">
    <source>
        <dbReference type="ARBA" id="ARBA00047942"/>
    </source>
</evidence>
<dbReference type="Proteomes" id="UP000253744">
    <property type="component" value="Chromosome"/>
</dbReference>
<gene>
    <name evidence="7" type="primary">drdVIIIRM</name>
    <name evidence="7" type="ORF">DVJ83_01295</name>
</gene>
<dbReference type="GO" id="GO:0009007">
    <property type="term" value="F:site-specific DNA-methyltransferase (adenine-specific) activity"/>
    <property type="evidence" value="ECO:0007669"/>
    <property type="project" value="UniProtKB-EC"/>
</dbReference>
<comment type="catalytic activity">
    <reaction evidence="5">
        <text>a 2'-deoxyadenosine in DNA + S-adenosyl-L-methionine = an N(6)-methyl-2'-deoxyadenosine in DNA + S-adenosyl-L-homocysteine + H(+)</text>
        <dbReference type="Rhea" id="RHEA:15197"/>
        <dbReference type="Rhea" id="RHEA-COMP:12418"/>
        <dbReference type="Rhea" id="RHEA-COMP:12419"/>
        <dbReference type="ChEBI" id="CHEBI:15378"/>
        <dbReference type="ChEBI" id="CHEBI:57856"/>
        <dbReference type="ChEBI" id="CHEBI:59789"/>
        <dbReference type="ChEBI" id="CHEBI:90615"/>
        <dbReference type="ChEBI" id="CHEBI:90616"/>
        <dbReference type="EC" id="2.1.1.72"/>
    </reaction>
</comment>
<dbReference type="GO" id="GO:0004519">
    <property type="term" value="F:endonuclease activity"/>
    <property type="evidence" value="ECO:0007669"/>
    <property type="project" value="UniProtKB-KW"/>
</dbReference>
<keyword evidence="3 7" id="KW-0808">Transferase</keyword>
<dbReference type="InterPro" id="IPR029063">
    <property type="entry name" value="SAM-dependent_MTases_sf"/>
</dbReference>
<dbReference type="PANTHER" id="PTHR33841">
    <property type="entry name" value="DNA METHYLTRANSFERASE YEEA-RELATED"/>
    <property type="match status" value="1"/>
</dbReference>
<evidence type="ECO:0000256" key="3">
    <source>
        <dbReference type="ARBA" id="ARBA00022679"/>
    </source>
</evidence>
<dbReference type="Pfam" id="PF07669">
    <property type="entry name" value="Eco57I"/>
    <property type="match status" value="1"/>
</dbReference>
<evidence type="ECO:0000256" key="1">
    <source>
        <dbReference type="ARBA" id="ARBA00011900"/>
    </source>
</evidence>
<keyword evidence="4" id="KW-0949">S-adenosyl-L-methionine</keyword>
<dbReference type="GO" id="GO:0032259">
    <property type="term" value="P:methylation"/>
    <property type="evidence" value="ECO:0007669"/>
    <property type="project" value="UniProtKB-KW"/>
</dbReference>
<keyword evidence="7" id="KW-0540">Nuclease</keyword>
<dbReference type="PRINTS" id="PR00507">
    <property type="entry name" value="N12N6MTFRASE"/>
</dbReference>
<organism evidence="7 8">
    <name type="scientific">Deinococcus wulumuqiensis</name>
    <dbReference type="NCBI Taxonomy" id="980427"/>
    <lineage>
        <taxon>Bacteria</taxon>
        <taxon>Thermotogati</taxon>
        <taxon>Deinococcota</taxon>
        <taxon>Deinococci</taxon>
        <taxon>Deinococcales</taxon>
        <taxon>Deinococcaceae</taxon>
        <taxon>Deinococcus</taxon>
    </lineage>
</organism>
<dbReference type="InterPro" id="IPR011639">
    <property type="entry name" value="MethylTrfase_TaqI-like_dom"/>
</dbReference>
<dbReference type="PANTHER" id="PTHR33841:SF1">
    <property type="entry name" value="DNA METHYLTRANSFERASE A"/>
    <property type="match status" value="1"/>
</dbReference>
<dbReference type="STRING" id="1288484.GCA_000348665_02804"/>
<evidence type="ECO:0000259" key="6">
    <source>
        <dbReference type="Pfam" id="PF07669"/>
    </source>
</evidence>
<sequence>MKATQLAHVRVHGLGLTDDFLLQLSDRAQTNKVKEATPQSYDLPPKTSLDEAILDAWESARKAWSKHQEFGTDPFTGWVRPLLRALDISFAGTGAGRIQISETGDVPLYFAAPVKVGDEWQTVNLDRVTTHGTLRASPHGLMQGYLNAEDKYLWGIVTNGETLRLLRDNAQVTRPAYVEFGIAEMMRAEDARAFRVLWLLLHRSRLIGGKGGKLEIWNEASKETGARATDTLRDGVKVAIEHLGTGFLQANPTLNEAIKDDRPLLTELHRACLKLVYQLVFLFVTEDRDLLFARNDRGDYVPNAQTRERAKHYLTRALRDKAERLTGQPSHFDAYQGWEQLLGYVRTGFAPLGLPALGSHLFAPPERPELQDLRLSNRQFYAAVRALSEITVDGTRRPVNYAGLDSEELGSIYESLLELLPRIAPGPRFELQTLAGNERKTTGSYYTPSSLIELLLESALDPVIEQAMQKGQTPAEKISHLKALKVIDPACGSGHFLIAAARRIGLKLAQLEEDTTQPSPAAQRRATRTVIAHCIYGADINPMATELAKVALWLESQDAGKPLAFLDHRLRVGNSLLGTTPQVMNSEDEIPEKMVRNVLKPAVKAETLHLPDAAYAVLEGDDKKTVAELKKKNKTEREDLINKAHGAQTLFNLTEDLAPITAMVKALGNIEPESLESVQAQESTWNAIQHNRQLQDRKLLADAWCAAFVLPKVPHAPAITTLTLHALKANPQAESLAPLRQAVAEAAAQYHFLHPHIEFPDVFGDAGKGGFDCVLGNPPWEHTELKEKEWFAQRAPEIAEAKTGAIRKKMIAELADKNPRLYADFLFASREAEAVSHFIGASGRYPLTGRGRINTYAIFSEANRNSLNAHGRMGIIVPTGIATDDTTKFFFQDLMDGQNLVSLYDFENREKIFPAVDSRMKFCTLSVSGKNDPQNAAQFVFFALNAEEVRDPDKVFTLSPQEIALLNPNTRTAPVFRSAKDARITKEIYQRVPVLLNEATGENPWGISFKQGLFNMTSDSGLFRTAEGLEADGYMLDGNRYRKGTAEMLPLYEAKLMHQFDHRFATYTPEGDTRDMTTSEKADADALPLPRYWVAAGEVEDRLIQKDKDGRVIWEWDKGWYLVWRDICRSTDIRTLISCVDPRIAIEGGSLAILPEPNWGAKIAVLAGNLNSFVTDFVARQKVGGTHLKFFTMRQIAVLPPSSITHPLSTFITPRVLELTYTAHDLTAFARDLGYGGDPFIWNDDRRFWLRAELDALYFILYGIAREDVDYVMDTFPIVRRKDEAAHGSYRTKEAILSVYDELQTLGLERLGEYRSRVPGGDVAGGWEPTTEGAKA</sequence>
<name>A0A345IEA2_9DEIO</name>
<dbReference type="EMBL" id="CP031158">
    <property type="protein sequence ID" value="AXG98024.1"/>
    <property type="molecule type" value="Genomic_DNA"/>
</dbReference>
<dbReference type="RefSeq" id="WP_114671105.1">
    <property type="nucleotide sequence ID" value="NZ_CP031158.1"/>
</dbReference>
<feature type="domain" description="Type II methyltransferase M.TaqI-like" evidence="6">
    <location>
        <begin position="533"/>
        <end position="797"/>
    </location>
</feature>
<protein>
    <recommendedName>
        <fullName evidence="1">site-specific DNA-methyltransferase (adenine-specific)</fullName>
        <ecNumber evidence="1">2.1.1.72</ecNumber>
    </recommendedName>
</protein>
<accession>A0A345IEA2</accession>
<keyword evidence="2 7" id="KW-0489">Methyltransferase</keyword>
<keyword evidence="7" id="KW-0378">Hydrolase</keyword>
<dbReference type="SUPFAM" id="SSF53335">
    <property type="entry name" value="S-adenosyl-L-methionine-dependent methyltransferases"/>
    <property type="match status" value="1"/>
</dbReference>
<evidence type="ECO:0000313" key="7">
    <source>
        <dbReference type="EMBL" id="AXG98024.1"/>
    </source>
</evidence>
<keyword evidence="7" id="KW-0255">Endonuclease</keyword>
<dbReference type="InterPro" id="IPR050953">
    <property type="entry name" value="N4_N6_ade-DNA_methylase"/>
</dbReference>
<dbReference type="KEGG" id="dwu:DVJ83_01295"/>